<name>A0A8S5RC39_9VIRU</name>
<sequence length="81" mass="9653">MTDIEVLMKDGCTKAEAENHLKKGTQVIDDLEEHFEDYMTEWCIDEDEKDKYRQMIETKEPIVNWGIVQTENNTYYIAYVL</sequence>
<protein>
    <submittedName>
        <fullName evidence="1">Uncharacterized protein</fullName>
    </submittedName>
</protein>
<evidence type="ECO:0000313" key="1">
    <source>
        <dbReference type="EMBL" id="DAE28706.1"/>
    </source>
</evidence>
<organism evidence="1">
    <name type="scientific">virus sp. ctmTa7</name>
    <dbReference type="NCBI Taxonomy" id="2828255"/>
    <lineage>
        <taxon>Viruses</taxon>
    </lineage>
</organism>
<proteinExistence type="predicted"/>
<reference evidence="1" key="1">
    <citation type="journal article" date="2021" name="Proc. Natl. Acad. Sci. U.S.A.">
        <title>A Catalog of Tens of Thousands of Viruses from Human Metagenomes Reveals Hidden Associations with Chronic Diseases.</title>
        <authorList>
            <person name="Tisza M.J."/>
            <person name="Buck C.B."/>
        </authorList>
    </citation>
    <scope>NUCLEOTIDE SEQUENCE</scope>
    <source>
        <strain evidence="1">CtmTa7</strain>
    </source>
</reference>
<dbReference type="EMBL" id="BK059091">
    <property type="protein sequence ID" value="DAE28706.1"/>
    <property type="molecule type" value="Genomic_DNA"/>
</dbReference>
<accession>A0A8S5RC39</accession>